<dbReference type="PANTHER" id="PTHR11639">
    <property type="entry name" value="S100 CALCIUM-BINDING PROTEIN"/>
    <property type="match status" value="1"/>
</dbReference>
<reference evidence="5" key="2">
    <citation type="submission" date="2025-09" db="UniProtKB">
        <authorList>
            <consortium name="Ensembl"/>
        </authorList>
    </citation>
    <scope>IDENTIFICATION</scope>
</reference>
<dbReference type="InterPro" id="IPR002048">
    <property type="entry name" value="EF_hand_dom"/>
</dbReference>
<dbReference type="PROSITE" id="PS50222">
    <property type="entry name" value="EF_HAND_2"/>
    <property type="match status" value="1"/>
</dbReference>
<organism evidence="5 6">
    <name type="scientific">Mola mola</name>
    <name type="common">Ocean sunfish</name>
    <name type="synonym">Tetraodon mola</name>
    <dbReference type="NCBI Taxonomy" id="94237"/>
    <lineage>
        <taxon>Eukaryota</taxon>
        <taxon>Metazoa</taxon>
        <taxon>Chordata</taxon>
        <taxon>Craniata</taxon>
        <taxon>Vertebrata</taxon>
        <taxon>Euteleostomi</taxon>
        <taxon>Actinopterygii</taxon>
        <taxon>Neopterygii</taxon>
        <taxon>Teleostei</taxon>
        <taxon>Neoteleostei</taxon>
        <taxon>Acanthomorphata</taxon>
        <taxon>Eupercaria</taxon>
        <taxon>Tetraodontiformes</taxon>
        <taxon>Molidae</taxon>
        <taxon>Mola</taxon>
    </lineage>
</organism>
<dbReference type="Ensembl" id="ENSMMOT00000004855.1">
    <property type="protein sequence ID" value="ENSMMOP00000004769.1"/>
    <property type="gene ID" value="ENSMMOG00000003820.1"/>
</dbReference>
<keyword evidence="1" id="KW-0479">Metal-binding</keyword>
<dbReference type="SUPFAM" id="SSF47473">
    <property type="entry name" value="EF-hand"/>
    <property type="match status" value="1"/>
</dbReference>
<dbReference type="Pfam" id="PF01023">
    <property type="entry name" value="S_100"/>
    <property type="match status" value="1"/>
</dbReference>
<dbReference type="GO" id="GO:0046914">
    <property type="term" value="F:transition metal ion binding"/>
    <property type="evidence" value="ECO:0007669"/>
    <property type="project" value="InterPro"/>
</dbReference>
<reference evidence="5" key="1">
    <citation type="submission" date="2025-08" db="UniProtKB">
        <authorList>
            <consortium name="Ensembl"/>
        </authorList>
    </citation>
    <scope>IDENTIFICATION</scope>
</reference>
<dbReference type="Proteomes" id="UP000261620">
    <property type="component" value="Unplaced"/>
</dbReference>
<feature type="domain" description="EF-hand" evidence="4">
    <location>
        <begin position="50"/>
        <end position="85"/>
    </location>
</feature>
<dbReference type="AlphaFoldDB" id="A0A3Q3W844"/>
<evidence type="ECO:0000259" key="4">
    <source>
        <dbReference type="PROSITE" id="PS50222"/>
    </source>
</evidence>
<dbReference type="STRING" id="94237.ENSMMOP00000004769"/>
<protein>
    <recommendedName>
        <fullName evidence="4">EF-hand domain-containing protein</fullName>
    </recommendedName>
</protein>
<feature type="region of interest" description="Disordered" evidence="3">
    <location>
        <begin position="85"/>
        <end position="105"/>
    </location>
</feature>
<dbReference type="GO" id="GO:0048306">
    <property type="term" value="F:calcium-dependent protein binding"/>
    <property type="evidence" value="ECO:0007669"/>
    <property type="project" value="TreeGrafter"/>
</dbReference>
<dbReference type="InterPro" id="IPR011992">
    <property type="entry name" value="EF-hand-dom_pair"/>
</dbReference>
<dbReference type="PROSITE" id="PS00018">
    <property type="entry name" value="EF_HAND_1"/>
    <property type="match status" value="1"/>
</dbReference>
<name>A0A3Q3W844_MOLML</name>
<feature type="compositionally biased region" description="Basic residues" evidence="3">
    <location>
        <begin position="85"/>
        <end position="99"/>
    </location>
</feature>
<evidence type="ECO:0000313" key="5">
    <source>
        <dbReference type="Ensembl" id="ENSMMOP00000004769.1"/>
    </source>
</evidence>
<evidence type="ECO:0000256" key="2">
    <source>
        <dbReference type="ARBA" id="ARBA00022837"/>
    </source>
</evidence>
<dbReference type="OMA" id="YYHKKIG"/>
<dbReference type="GO" id="GO:0005509">
    <property type="term" value="F:calcium ion binding"/>
    <property type="evidence" value="ECO:0007669"/>
    <property type="project" value="InterPro"/>
</dbReference>
<sequence length="105" mass="12024">MARLEKVVEEIVAIFNEYADDRGKEGKLCKQELQSLLVTEIQSQEFKDAINLEDINEAMKSLDKNDDDEVNFREFCCFVCSLAKSHHRATTAGRKGRGRRQGDEN</sequence>
<dbReference type="SMART" id="SM01394">
    <property type="entry name" value="S_100"/>
    <property type="match status" value="1"/>
</dbReference>
<dbReference type="CDD" id="cd00213">
    <property type="entry name" value="S-100"/>
    <property type="match status" value="1"/>
</dbReference>
<accession>A0A3Q3W844</accession>
<dbReference type="GO" id="GO:0005615">
    <property type="term" value="C:extracellular space"/>
    <property type="evidence" value="ECO:0007669"/>
    <property type="project" value="TreeGrafter"/>
</dbReference>
<dbReference type="GO" id="GO:0048471">
    <property type="term" value="C:perinuclear region of cytoplasm"/>
    <property type="evidence" value="ECO:0007669"/>
    <property type="project" value="TreeGrafter"/>
</dbReference>
<dbReference type="PANTHER" id="PTHR11639:SF126">
    <property type="entry name" value="S100 CALCIUM-BINDING PROTEIN W"/>
    <property type="match status" value="1"/>
</dbReference>
<dbReference type="InterPro" id="IPR018247">
    <property type="entry name" value="EF_Hand_1_Ca_BS"/>
</dbReference>
<evidence type="ECO:0000313" key="6">
    <source>
        <dbReference type="Proteomes" id="UP000261620"/>
    </source>
</evidence>
<dbReference type="Gene3D" id="1.10.238.10">
    <property type="entry name" value="EF-hand"/>
    <property type="match status" value="1"/>
</dbReference>
<evidence type="ECO:0000256" key="1">
    <source>
        <dbReference type="ARBA" id="ARBA00022723"/>
    </source>
</evidence>
<dbReference type="InterPro" id="IPR013787">
    <property type="entry name" value="S100_Ca-bd_sub"/>
</dbReference>
<proteinExistence type="predicted"/>
<keyword evidence="2" id="KW-0106">Calcium</keyword>
<evidence type="ECO:0000256" key="3">
    <source>
        <dbReference type="SAM" id="MobiDB-lite"/>
    </source>
</evidence>
<keyword evidence="6" id="KW-1185">Reference proteome</keyword>
<dbReference type="InterPro" id="IPR034325">
    <property type="entry name" value="S-100_dom"/>
</dbReference>